<dbReference type="EMBL" id="FODV01000010">
    <property type="protein sequence ID" value="SEP00553.1"/>
    <property type="molecule type" value="Genomic_DNA"/>
</dbReference>
<dbReference type="SUPFAM" id="SSF46785">
    <property type="entry name" value="Winged helix' DNA-binding domain"/>
    <property type="match status" value="1"/>
</dbReference>
<reference evidence="2" key="1">
    <citation type="submission" date="2016-10" db="EMBL/GenBank/DDBJ databases">
        <authorList>
            <person name="Varghese N."/>
            <person name="Submissions S."/>
        </authorList>
    </citation>
    <scope>NUCLEOTIDE SEQUENCE [LARGE SCALE GENOMIC DNA]</scope>
    <source>
        <strain evidence="2">CGMCC 1.10121</strain>
    </source>
</reference>
<proteinExistence type="predicted"/>
<sequence>MAESTLYDYLTTLVHLGYLVKDNGKYTLTLRFLDHDMAAQSEVRYI</sequence>
<dbReference type="AlphaFoldDB" id="A0A1H8UCE5"/>
<evidence type="ECO:0000313" key="2">
    <source>
        <dbReference type="Proteomes" id="UP000199126"/>
    </source>
</evidence>
<dbReference type="RefSeq" id="WP_089826041.1">
    <property type="nucleotide sequence ID" value="NZ_FODV01000010.1"/>
</dbReference>
<dbReference type="Gene3D" id="1.10.10.10">
    <property type="entry name" value="Winged helix-like DNA-binding domain superfamily/Winged helix DNA-binding domain"/>
    <property type="match status" value="1"/>
</dbReference>
<evidence type="ECO:0000313" key="1">
    <source>
        <dbReference type="EMBL" id="SEP00553.1"/>
    </source>
</evidence>
<gene>
    <name evidence="1" type="ORF">SAMN04487948_11085</name>
</gene>
<dbReference type="InterPro" id="IPR036388">
    <property type="entry name" value="WH-like_DNA-bd_sf"/>
</dbReference>
<dbReference type="InterPro" id="IPR036390">
    <property type="entry name" value="WH_DNA-bd_sf"/>
</dbReference>
<protein>
    <submittedName>
        <fullName evidence="1">Uncharacterized protein</fullName>
    </submittedName>
</protein>
<organism evidence="1 2">
    <name type="scientific">Halogranum amylolyticum</name>
    <dbReference type="NCBI Taxonomy" id="660520"/>
    <lineage>
        <taxon>Archaea</taxon>
        <taxon>Methanobacteriati</taxon>
        <taxon>Methanobacteriota</taxon>
        <taxon>Stenosarchaea group</taxon>
        <taxon>Halobacteria</taxon>
        <taxon>Halobacteriales</taxon>
        <taxon>Haloferacaceae</taxon>
    </lineage>
</organism>
<keyword evidence="2" id="KW-1185">Reference proteome</keyword>
<dbReference type="Proteomes" id="UP000199126">
    <property type="component" value="Unassembled WGS sequence"/>
</dbReference>
<accession>A0A1H8UCE5</accession>
<name>A0A1H8UCE5_9EURY</name>